<feature type="transmembrane region" description="Helical" evidence="1">
    <location>
        <begin position="102"/>
        <end position="119"/>
    </location>
</feature>
<feature type="transmembrane region" description="Helical" evidence="1">
    <location>
        <begin position="44"/>
        <end position="64"/>
    </location>
</feature>
<gene>
    <name evidence="2" type="ORF">MOP44_05015</name>
</gene>
<proteinExistence type="predicted"/>
<keyword evidence="3" id="KW-1185">Reference proteome</keyword>
<reference evidence="2" key="1">
    <citation type="submission" date="2021-04" db="EMBL/GenBank/DDBJ databases">
        <title>Phylogenetic analysis of Acidobacteriaceae.</title>
        <authorList>
            <person name="Qiu L."/>
            <person name="Zhang Q."/>
        </authorList>
    </citation>
    <scope>NUCLEOTIDE SEQUENCE</scope>
    <source>
        <strain evidence="2">DSM 25168</strain>
    </source>
</reference>
<keyword evidence="1" id="KW-0812">Transmembrane</keyword>
<dbReference type="RefSeq" id="WP_260794818.1">
    <property type="nucleotide sequence ID" value="NZ_CP093313.1"/>
</dbReference>
<sequence>MIIKLLVVTFFLSLVVACLVAWLFRKSISAIMSRIIHESLSTAWVRYMMVAIVVVGVSGGVRPWDYEKYITPLKDQPLPVLNSDRWILEIYRTVIGTAQAEVWMLLVFFVFALISYVLVRNAELRQGKVQT</sequence>
<evidence type="ECO:0000313" key="3">
    <source>
        <dbReference type="Proteomes" id="UP001059380"/>
    </source>
</evidence>
<name>A0A9J7BWB8_9BACT</name>
<dbReference type="AlphaFoldDB" id="A0A9J7BWB8"/>
<keyword evidence="1" id="KW-0472">Membrane</keyword>
<evidence type="ECO:0000256" key="1">
    <source>
        <dbReference type="SAM" id="Phobius"/>
    </source>
</evidence>
<organism evidence="2 3">
    <name type="scientific">Occallatibacter riparius</name>
    <dbReference type="NCBI Taxonomy" id="1002689"/>
    <lineage>
        <taxon>Bacteria</taxon>
        <taxon>Pseudomonadati</taxon>
        <taxon>Acidobacteriota</taxon>
        <taxon>Terriglobia</taxon>
        <taxon>Terriglobales</taxon>
        <taxon>Acidobacteriaceae</taxon>
        <taxon>Occallatibacter</taxon>
    </lineage>
</organism>
<dbReference type="KEGG" id="orp:MOP44_05015"/>
<evidence type="ECO:0000313" key="2">
    <source>
        <dbReference type="EMBL" id="UWZ85301.1"/>
    </source>
</evidence>
<keyword evidence="1" id="KW-1133">Transmembrane helix</keyword>
<feature type="transmembrane region" description="Helical" evidence="1">
    <location>
        <begin position="6"/>
        <end position="24"/>
    </location>
</feature>
<dbReference type="EMBL" id="CP093313">
    <property type="protein sequence ID" value="UWZ85301.1"/>
    <property type="molecule type" value="Genomic_DNA"/>
</dbReference>
<accession>A0A9J7BWB8</accession>
<dbReference type="Proteomes" id="UP001059380">
    <property type="component" value="Chromosome"/>
</dbReference>
<protein>
    <submittedName>
        <fullName evidence="2">Uncharacterized protein</fullName>
    </submittedName>
</protein>
<dbReference type="PROSITE" id="PS51257">
    <property type="entry name" value="PROKAR_LIPOPROTEIN"/>
    <property type="match status" value="1"/>
</dbReference>